<proteinExistence type="predicted"/>
<evidence type="ECO:0000313" key="3">
    <source>
        <dbReference type="Proteomes" id="UP000239203"/>
    </source>
</evidence>
<dbReference type="Proteomes" id="UP000239203">
    <property type="component" value="Unassembled WGS sequence"/>
</dbReference>
<organism evidence="2 3">
    <name type="scientific">Actinokineospora auranticolor</name>
    <dbReference type="NCBI Taxonomy" id="155976"/>
    <lineage>
        <taxon>Bacteria</taxon>
        <taxon>Bacillati</taxon>
        <taxon>Actinomycetota</taxon>
        <taxon>Actinomycetes</taxon>
        <taxon>Pseudonocardiales</taxon>
        <taxon>Pseudonocardiaceae</taxon>
        <taxon>Actinokineospora</taxon>
    </lineage>
</organism>
<accession>A0A2S6GPE2</accession>
<name>A0A2S6GPE2_9PSEU</name>
<protein>
    <submittedName>
        <fullName evidence="2">Uncharacterized protein</fullName>
    </submittedName>
</protein>
<feature type="compositionally biased region" description="Pro residues" evidence="1">
    <location>
        <begin position="442"/>
        <end position="451"/>
    </location>
</feature>
<feature type="region of interest" description="Disordered" evidence="1">
    <location>
        <begin position="417"/>
        <end position="457"/>
    </location>
</feature>
<evidence type="ECO:0000256" key="1">
    <source>
        <dbReference type="SAM" id="MobiDB-lite"/>
    </source>
</evidence>
<dbReference type="EMBL" id="PTIX01000008">
    <property type="protein sequence ID" value="PPK67098.1"/>
    <property type="molecule type" value="Genomic_DNA"/>
</dbReference>
<evidence type="ECO:0000313" key="2">
    <source>
        <dbReference type="EMBL" id="PPK67098.1"/>
    </source>
</evidence>
<comment type="caution">
    <text evidence="2">The sequence shown here is derived from an EMBL/GenBank/DDBJ whole genome shotgun (WGS) entry which is preliminary data.</text>
</comment>
<keyword evidence="3" id="KW-1185">Reference proteome</keyword>
<gene>
    <name evidence="2" type="ORF">CLV40_10895</name>
</gene>
<feature type="compositionally biased region" description="Basic and acidic residues" evidence="1">
    <location>
        <begin position="417"/>
        <end position="433"/>
    </location>
</feature>
<reference evidence="2 3" key="1">
    <citation type="submission" date="2018-02" db="EMBL/GenBank/DDBJ databases">
        <title>Genomic Encyclopedia of Archaeal and Bacterial Type Strains, Phase II (KMG-II): from individual species to whole genera.</title>
        <authorList>
            <person name="Goeker M."/>
        </authorList>
    </citation>
    <scope>NUCLEOTIDE SEQUENCE [LARGE SCALE GENOMIC DNA]</scope>
    <source>
        <strain evidence="2 3">YU 961-1</strain>
    </source>
</reference>
<sequence length="457" mass="47734">MRLVVVPPLIDPTITPVVADDDRLVDLNELFLRRVLAPEALDALARRVPEADAVFVRAAAAVLDRAGRPDEATLRALGLVLRVVSRTDPALRLAGDDVELVEGSTESSAHVVAAAARTRLFDQETAVAAGLDGPVHLVVETDQQLPAAVAVVAVVGASNVVLCGRFARAHRAALGRVAALAGVRFADWSPRWRLGAAWSPEPVRWARHADEVVPGDRWAGWLTPADLGAVPGAAWSDCVGLTVAATRCDGDLLVGADGTAAAAPFPAPAVELLVGVPGIGVDEVTATAARLADEGRLAGIGPFRLPAGAPSHRLGHPVEIDRSPAHDLPRWTHVVGGPAGDGIDLAALVERFGARVPLYPGRFGACCLRAGTRPPWEPAAVVVDSTLVNLRTGRAFGLHPRLAPLVRRLAEGERGALDPLPEARRTTLTDQLERAGVLTPARPSPGTPLPAAPRGES</sequence>
<dbReference type="RefSeq" id="WP_104479860.1">
    <property type="nucleotide sequence ID" value="NZ_CP154825.1"/>
</dbReference>
<dbReference type="AlphaFoldDB" id="A0A2S6GPE2"/>
<dbReference type="OrthoDB" id="9768323at2"/>